<evidence type="ECO:0000313" key="2">
    <source>
        <dbReference type="EMBL" id="ASO20526.1"/>
    </source>
</evidence>
<evidence type="ECO:0000256" key="1">
    <source>
        <dbReference type="SAM" id="MobiDB-lite"/>
    </source>
</evidence>
<dbReference type="RefSeq" id="WP_157736822.1">
    <property type="nucleotide sequence ID" value="NZ_CP022521.1"/>
</dbReference>
<proteinExistence type="predicted"/>
<keyword evidence="3" id="KW-1185">Reference proteome</keyword>
<dbReference type="EMBL" id="CP022521">
    <property type="protein sequence ID" value="ASO20526.1"/>
    <property type="molecule type" value="Genomic_DNA"/>
</dbReference>
<dbReference type="PANTHER" id="PTHR38133">
    <property type="entry name" value="SLR1429 PROTEIN"/>
    <property type="match status" value="1"/>
</dbReference>
<dbReference type="KEGG" id="ahg:AHOG_14420"/>
<feature type="region of interest" description="Disordered" evidence="1">
    <location>
        <begin position="386"/>
        <end position="434"/>
    </location>
</feature>
<dbReference type="InterPro" id="IPR007527">
    <property type="entry name" value="Znf_SWIM"/>
</dbReference>
<dbReference type="PANTHER" id="PTHR38133:SF1">
    <property type="entry name" value="SLR1429 PROTEIN"/>
    <property type="match status" value="1"/>
</dbReference>
<dbReference type="GO" id="GO:0008270">
    <property type="term" value="F:zinc ion binding"/>
    <property type="evidence" value="ECO:0007669"/>
    <property type="project" value="InterPro"/>
</dbReference>
<dbReference type="OrthoDB" id="188274at2"/>
<dbReference type="AlphaFoldDB" id="A0A221W4E8"/>
<accession>A0A221W4E8</accession>
<feature type="region of interest" description="Disordered" evidence="1">
    <location>
        <begin position="191"/>
        <end position="242"/>
    </location>
</feature>
<sequence length="434" mass="46670">MNRAPAEPALGFPPFPPGRARRPRTWWGAAWTRAVRDTSLDDDQLRRGRRHAAAGHVESITVSPGRLAARVHDADGSTHHSVVRLEPLADHDWDRLLDQITRTAGHVAALADHDMPPELAEIAADAGIRLFPGLGDLDPDCDCAGFEHPCRHAAALCCQAGWLVDDDPFVLLLLRGRDRDTLLDELQAHTAAAPTAHDESDTPPPESPGVPAAQAYTRHVAPLPPPPPPVTDHPPAAVFDPGPGVDPTALAFLVTDAARRAADLLILDAPPPPLNRHTDGVRIAATHDDPSTRGRLAAAAADPAAFPRAVRAWELGGRPGLEALETVWHPTAEQTARAHDALTAYREQEGTDRIPELRVWRNRWTADDRGVQLRLGRDGRWYPFRRDGDSWHPAGPPGDDPTAVLTELTDRGRPPAAPDGAESGREPAAGAAAP</sequence>
<reference evidence="2 3" key="1">
    <citation type="submission" date="2017-07" db="EMBL/GenBank/DDBJ databases">
        <title>Complete genome sequence of Actinoalloteichus hoggarensis DSM 45943, type strain of Actinoalloteichus hoggarensis.</title>
        <authorList>
            <person name="Ruckert C."/>
            <person name="Nouioui I."/>
            <person name="Willmese J."/>
            <person name="van Wezel G."/>
            <person name="Klenk H.-P."/>
            <person name="Kalinowski J."/>
            <person name="Zotchev S.B."/>
        </authorList>
    </citation>
    <scope>NUCLEOTIDE SEQUENCE [LARGE SCALE GENOMIC DNA]</scope>
    <source>
        <strain evidence="2 3">DSM 45943</strain>
    </source>
</reference>
<evidence type="ECO:0000313" key="3">
    <source>
        <dbReference type="Proteomes" id="UP000204221"/>
    </source>
</evidence>
<dbReference type="PROSITE" id="PS50966">
    <property type="entry name" value="ZF_SWIM"/>
    <property type="match status" value="1"/>
</dbReference>
<gene>
    <name evidence="2" type="ORF">AHOG_14420</name>
</gene>
<protein>
    <submittedName>
        <fullName evidence="2">Uncharacterized protein</fullName>
    </submittedName>
</protein>
<organism evidence="2 3">
    <name type="scientific">Actinoalloteichus hoggarensis</name>
    <dbReference type="NCBI Taxonomy" id="1470176"/>
    <lineage>
        <taxon>Bacteria</taxon>
        <taxon>Bacillati</taxon>
        <taxon>Actinomycetota</taxon>
        <taxon>Actinomycetes</taxon>
        <taxon>Pseudonocardiales</taxon>
        <taxon>Pseudonocardiaceae</taxon>
        <taxon>Actinoalloteichus</taxon>
    </lineage>
</organism>
<feature type="compositionally biased region" description="Pro residues" evidence="1">
    <location>
        <begin position="222"/>
        <end position="232"/>
    </location>
</feature>
<name>A0A221W4E8_9PSEU</name>
<dbReference type="Proteomes" id="UP000204221">
    <property type="component" value="Chromosome"/>
</dbReference>